<reference evidence="5" key="2">
    <citation type="journal article" date="2014" name="Nat. Genet.">
        <title>A reference genome for common bean and genome-wide analysis of dual domestications.</title>
        <authorList>
            <person name="Schmutz J."/>
            <person name="McClean P.E."/>
            <person name="Mamidi S."/>
            <person name="Wu G.A."/>
            <person name="Cannon S.B."/>
            <person name="Grimwood J."/>
            <person name="Jenkins J."/>
            <person name="Shu S."/>
            <person name="Song Q."/>
            <person name="Chavarro C."/>
            <person name="Torres-Torres M."/>
            <person name="Geffroy V."/>
            <person name="Moghaddam S.M."/>
            <person name="Gao D."/>
            <person name="Abernathy B."/>
            <person name="Barry K."/>
            <person name="Blair M."/>
            <person name="Brick M.A."/>
            <person name="Chovatia M."/>
            <person name="Gepts P."/>
            <person name="Goodstein D.M."/>
            <person name="Gonzales M."/>
            <person name="Hellsten U."/>
            <person name="Hyten D.L."/>
            <person name="Jia G."/>
            <person name="Kelly J.D."/>
            <person name="Kudrna D."/>
            <person name="Lee R."/>
            <person name="Richard M.M."/>
            <person name="Miklas P.N."/>
            <person name="Osorno J.M."/>
            <person name="Rodrigues J."/>
            <person name="Thareau V."/>
            <person name="Urrea C.A."/>
            <person name="Wang M."/>
            <person name="Yu Y."/>
            <person name="Zhang M."/>
            <person name="Wing R.A."/>
            <person name="Cregan P.B."/>
            <person name="Rokhsar D.S."/>
            <person name="Jackson S.A."/>
        </authorList>
    </citation>
    <scope>NUCLEOTIDE SEQUENCE [LARGE SCALE GENOMIC DNA]</scope>
    <source>
        <strain evidence="5">cv. G19833</strain>
    </source>
</reference>
<feature type="region of interest" description="Disordered" evidence="2">
    <location>
        <begin position="524"/>
        <end position="553"/>
    </location>
</feature>
<evidence type="ECO:0000313" key="4">
    <source>
        <dbReference type="EMBL" id="ESW34155.1"/>
    </source>
</evidence>
<feature type="compositionally biased region" description="Polar residues" evidence="2">
    <location>
        <begin position="531"/>
        <end position="544"/>
    </location>
</feature>
<keyword evidence="1" id="KW-0175">Coiled coil</keyword>
<accession>V7CY13</accession>
<dbReference type="Gramene" id="ESW34155">
    <property type="protein sequence ID" value="ESW34155"/>
    <property type="gene ID" value="PHAVU_001G129400g"/>
</dbReference>
<gene>
    <name evidence="4" type="ORF">PHAVU_001G129400g</name>
</gene>
<dbReference type="Pfam" id="PF07498">
    <property type="entry name" value="Rho_N"/>
    <property type="match status" value="1"/>
</dbReference>
<feature type="region of interest" description="Disordered" evidence="2">
    <location>
        <begin position="279"/>
        <end position="302"/>
    </location>
</feature>
<dbReference type="EMBL" id="CM002288">
    <property type="protein sequence ID" value="ESW34155.1"/>
    <property type="molecule type" value="Genomic_DNA"/>
</dbReference>
<reference evidence="4" key="1">
    <citation type="submission" date="2013-04" db="EMBL/GenBank/DDBJ databases">
        <authorList>
            <person name="Schmutz J."/>
            <person name="McClean P."/>
            <person name="Shu S."/>
            <person name="Cregan P."/>
            <person name="Rokhsar D."/>
            <person name="Jackson S."/>
        </authorList>
    </citation>
    <scope>NUCLEOTIDE SEQUENCE</scope>
</reference>
<name>V7CY13_PHAVU</name>
<protein>
    <recommendedName>
        <fullName evidence="3">Rho termination factor-like N-terminal domain-containing protein</fullName>
    </recommendedName>
</protein>
<dbReference type="OMA" id="MESCIRV"/>
<keyword evidence="5" id="KW-1185">Reference proteome</keyword>
<evidence type="ECO:0000259" key="3">
    <source>
        <dbReference type="SMART" id="SM00959"/>
    </source>
</evidence>
<dbReference type="OrthoDB" id="1065581at2759"/>
<proteinExistence type="predicted"/>
<evidence type="ECO:0000256" key="2">
    <source>
        <dbReference type="SAM" id="MobiDB-lite"/>
    </source>
</evidence>
<sequence>MEWDLWSSTYDQDASGSNYWSPQHECDFYFGCGPDVIEEDALNMESCIRVLRILITKADTEIDELERDLLLLQKELACVEHEKWPDICCGILNERINQLDMAISTLKNDCADEAEVKLLLDSEPAGTLHEILAQYLDMNILSPVVNVTEHALDKDSSTIDSNKIIKEEGKDLHGTSEISGSLELLLELQKKSDNPEKIEELSEETLVRSPDLGGIILASYHSERMKLSETFDDQVAGNEVRKSQLINTNTGLMDLFCAKSEAKKENEFVKEKDVSPDDFRPAIDISRKKTGPHSILDTSQQQKRGKFNLDKDLCDFAPTAAQRDDSKEPKVAPDEDLKPLNFPLQVVYPKTLCITDTELCSFKDSNGMHTKSALYAGLQLMDEGEGEEHEQDLKSQLTTNLRKSNMLLPSKLKASEKQKLELGALSSREPFDSCTEVIPSTSIIVSTKRQRRSKSCTDVTILNEPMNRKITTRGTVQPDKHETEGRAIVLYDSKFSELQKKRRVTKLPITVDIQNSSVNLDVPNSEGVSLDNKNQLAPHTNKSHSLVDSHDETSSLNSLTLTDLRAMAKEHNVRKYYKLRKVDLVEQLAQRLSSCGT</sequence>
<dbReference type="GO" id="GO:0006353">
    <property type="term" value="P:DNA-templated transcription termination"/>
    <property type="evidence" value="ECO:0007669"/>
    <property type="project" value="InterPro"/>
</dbReference>
<dbReference type="InterPro" id="IPR011112">
    <property type="entry name" value="Rho-like_N"/>
</dbReference>
<dbReference type="eggNOG" id="ENOG502S21B">
    <property type="taxonomic scope" value="Eukaryota"/>
</dbReference>
<dbReference type="EMBL" id="CM002288">
    <property type="protein sequence ID" value="ESW34154.1"/>
    <property type="molecule type" value="Genomic_DNA"/>
</dbReference>
<dbReference type="Proteomes" id="UP000000226">
    <property type="component" value="Chromosome 1"/>
</dbReference>
<evidence type="ECO:0000256" key="1">
    <source>
        <dbReference type="SAM" id="Coils"/>
    </source>
</evidence>
<feature type="coiled-coil region" evidence="1">
    <location>
        <begin position="48"/>
        <end position="82"/>
    </location>
</feature>
<organism evidence="4 5">
    <name type="scientific">Phaseolus vulgaris</name>
    <name type="common">Kidney bean</name>
    <name type="synonym">French bean</name>
    <dbReference type="NCBI Taxonomy" id="3885"/>
    <lineage>
        <taxon>Eukaryota</taxon>
        <taxon>Viridiplantae</taxon>
        <taxon>Streptophyta</taxon>
        <taxon>Embryophyta</taxon>
        <taxon>Tracheophyta</taxon>
        <taxon>Spermatophyta</taxon>
        <taxon>Magnoliopsida</taxon>
        <taxon>eudicotyledons</taxon>
        <taxon>Gunneridae</taxon>
        <taxon>Pentapetalae</taxon>
        <taxon>rosids</taxon>
        <taxon>fabids</taxon>
        <taxon>Fabales</taxon>
        <taxon>Fabaceae</taxon>
        <taxon>Papilionoideae</taxon>
        <taxon>50 kb inversion clade</taxon>
        <taxon>NPAAA clade</taxon>
        <taxon>indigoferoid/millettioid clade</taxon>
        <taxon>Phaseoleae</taxon>
        <taxon>Phaseolus</taxon>
    </lineage>
</organism>
<dbReference type="Gramene" id="ESW34154">
    <property type="protein sequence ID" value="ESW34154"/>
    <property type="gene ID" value="PHAVU_001G129400g"/>
</dbReference>
<dbReference type="AlphaFoldDB" id="V7CY13"/>
<dbReference type="SMR" id="V7CY13"/>
<evidence type="ECO:0000313" key="5">
    <source>
        <dbReference type="Proteomes" id="UP000000226"/>
    </source>
</evidence>
<dbReference type="SMART" id="SM00959">
    <property type="entry name" value="Rho_N"/>
    <property type="match status" value="1"/>
</dbReference>
<feature type="domain" description="Rho termination factor-like N-terminal" evidence="3">
    <location>
        <begin position="555"/>
        <end position="597"/>
    </location>
</feature>